<geneLocation type="chloroplast" evidence="10"/>
<reference evidence="10" key="1">
    <citation type="submission" date="2018-07" db="EMBL/GenBank/DDBJ databases">
        <authorList>
            <person name="Quirk P.G."/>
            <person name="Krulwich T.A."/>
        </authorList>
    </citation>
    <scope>NUCLEOTIDE SEQUENCE</scope>
</reference>
<evidence type="ECO:0000256" key="2">
    <source>
        <dbReference type="ARBA" id="ARBA00004141"/>
    </source>
</evidence>
<sequence>MNQNQNNLIRRYPISGARCFSNFLWTFIIFCGSMGFLLIGFGSYFKNSISENIQFFPQGLVMVFYGLLGLFLSAFLSLTLFWNLGSGFNEFNKSQGYVRVFRWGYPGENRRVNFYYSWQDILGVRVQFQQANAFGTQSRIFLQVRGQKEIPITNIGESFEQVETQASKLAKFLQVSLNINKV</sequence>
<evidence type="ECO:0000256" key="4">
    <source>
        <dbReference type="ARBA" id="ARBA00015395"/>
    </source>
</evidence>
<dbReference type="GO" id="GO:0009535">
    <property type="term" value="C:chloroplast thylakoid membrane"/>
    <property type="evidence" value="ECO:0007669"/>
    <property type="project" value="UniProtKB-SubCell"/>
</dbReference>
<evidence type="ECO:0000313" key="10">
    <source>
        <dbReference type="EMBL" id="AYC65112.1"/>
    </source>
</evidence>
<dbReference type="RefSeq" id="YP_009519129.1">
    <property type="nucleotide sequence ID" value="NC_039523.1"/>
</dbReference>
<evidence type="ECO:0000256" key="1">
    <source>
        <dbReference type="ARBA" id="ARBA00002862"/>
    </source>
</evidence>
<dbReference type="InterPro" id="IPR003359">
    <property type="entry name" value="PSI_Ycf4_assembly"/>
</dbReference>
<keyword evidence="6 9" id="KW-0812">Transmembrane</keyword>
<keyword evidence="5 9" id="KW-0602">Photosynthesis</keyword>
<keyword evidence="7 9" id="KW-1133">Transmembrane helix</keyword>
<reference evidence="10" key="2">
    <citation type="journal article" date="2019" name="Mol. Phylogenet. Evol.">
        <title>Reassessment of the classification of bryopsidales (chlorophyta) based on chloroplast phylogenomic analyses.</title>
        <authorList>
            <person name="Cremen M.C."/>
            <person name="Leliaert F."/>
            <person name="West J."/>
            <person name="Lam D.W."/>
            <person name="Shimada S."/>
            <person name="Lopez-Bautista J.M."/>
            <person name="Verbruggen H."/>
        </authorList>
    </citation>
    <scope>NUCLEOTIDE SEQUENCE</scope>
</reference>
<comment type="function">
    <text evidence="1 9">Seems to be required for the assembly of the photosystem I complex.</text>
</comment>
<evidence type="ECO:0000256" key="9">
    <source>
        <dbReference type="HAMAP-Rule" id="MF_00437"/>
    </source>
</evidence>
<evidence type="ECO:0000256" key="6">
    <source>
        <dbReference type="ARBA" id="ARBA00022692"/>
    </source>
</evidence>
<evidence type="ECO:0000256" key="5">
    <source>
        <dbReference type="ARBA" id="ARBA00022531"/>
    </source>
</evidence>
<keyword evidence="10" id="KW-0934">Plastid</keyword>
<dbReference type="GO" id="GO:0009522">
    <property type="term" value="C:photosystem I"/>
    <property type="evidence" value="ECO:0007669"/>
    <property type="project" value="InterPro"/>
</dbReference>
<comment type="similarity">
    <text evidence="3 9">Belongs to the Ycf4 family.</text>
</comment>
<dbReference type="GO" id="GO:0015979">
    <property type="term" value="P:photosynthesis"/>
    <property type="evidence" value="ECO:0007669"/>
    <property type="project" value="UniProtKB-UniRule"/>
</dbReference>
<proteinExistence type="inferred from homology"/>
<feature type="transmembrane region" description="Helical" evidence="9">
    <location>
        <begin position="62"/>
        <end position="84"/>
    </location>
</feature>
<dbReference type="GeneID" id="38279024"/>
<keyword evidence="9" id="KW-0793">Thylakoid</keyword>
<comment type="subcellular location">
    <subcellularLocation>
        <location evidence="2">Membrane</location>
        <topology evidence="2">Multi-pass membrane protein</topology>
    </subcellularLocation>
    <subcellularLocation>
        <location evidence="9">Plastid</location>
        <location evidence="9">Chloroplast thylakoid membrane</location>
        <topology evidence="9">Multi-pass membrane protein</topology>
    </subcellularLocation>
</comment>
<dbReference type="AlphaFoldDB" id="A0A386B094"/>
<dbReference type="Pfam" id="PF02392">
    <property type="entry name" value="Ycf4"/>
    <property type="match status" value="1"/>
</dbReference>
<keyword evidence="8 9" id="KW-0472">Membrane</keyword>
<feature type="transmembrane region" description="Helical" evidence="9">
    <location>
        <begin position="20"/>
        <end position="42"/>
    </location>
</feature>
<evidence type="ECO:0000256" key="3">
    <source>
        <dbReference type="ARBA" id="ARBA00008198"/>
    </source>
</evidence>
<gene>
    <name evidence="9 10" type="primary">ycf4</name>
</gene>
<name>A0A386B094_9CHLO</name>
<dbReference type="HAMAP" id="MF_00437">
    <property type="entry name" value="Ycf4"/>
    <property type="match status" value="1"/>
</dbReference>
<keyword evidence="10" id="KW-0150">Chloroplast</keyword>
<dbReference type="EMBL" id="MH591106">
    <property type="protein sequence ID" value="AYC65112.1"/>
    <property type="molecule type" value="Genomic_DNA"/>
</dbReference>
<protein>
    <recommendedName>
        <fullName evidence="4 9">Photosystem I assembly protein Ycf4</fullName>
    </recommendedName>
</protein>
<organism evidence="10">
    <name type="scientific">Caulerpa verticillata</name>
    <dbReference type="NCBI Taxonomy" id="177082"/>
    <lineage>
        <taxon>Eukaryota</taxon>
        <taxon>Viridiplantae</taxon>
        <taxon>Chlorophyta</taxon>
        <taxon>core chlorophytes</taxon>
        <taxon>Ulvophyceae</taxon>
        <taxon>TCBD clade</taxon>
        <taxon>Bryopsidales</taxon>
        <taxon>Halimedineae</taxon>
        <taxon>Caulerpaceae</taxon>
        <taxon>Caulerpa</taxon>
    </lineage>
</organism>
<evidence type="ECO:0000256" key="8">
    <source>
        <dbReference type="ARBA" id="ARBA00023136"/>
    </source>
</evidence>
<accession>A0A386B094</accession>
<evidence type="ECO:0000256" key="7">
    <source>
        <dbReference type="ARBA" id="ARBA00022989"/>
    </source>
</evidence>